<dbReference type="InterPro" id="IPR005627">
    <property type="entry name" value="CutC-like"/>
</dbReference>
<comment type="caution">
    <text evidence="2">Once thought to be involved in copper homeostasis, experiments in E.coli have shown this is not the case.</text>
</comment>
<evidence type="ECO:0000256" key="1">
    <source>
        <dbReference type="ARBA" id="ARBA00007768"/>
    </source>
</evidence>
<dbReference type="FunFam" id="3.20.20.380:FF:000001">
    <property type="entry name" value="Copper homeostasis protein CutC"/>
    <property type="match status" value="1"/>
</dbReference>
<dbReference type="InterPro" id="IPR036822">
    <property type="entry name" value="CutC-like_dom_sf"/>
</dbReference>
<dbReference type="Gene3D" id="3.20.20.380">
    <property type="entry name" value="Copper homeostasis (CutC) domain"/>
    <property type="match status" value="1"/>
</dbReference>
<accession>A0A4R3KRP1</accession>
<dbReference type="GO" id="GO:0005507">
    <property type="term" value="F:copper ion binding"/>
    <property type="evidence" value="ECO:0007669"/>
    <property type="project" value="TreeGrafter"/>
</dbReference>
<dbReference type="Proteomes" id="UP000295807">
    <property type="component" value="Unassembled WGS sequence"/>
</dbReference>
<dbReference type="PANTHER" id="PTHR12598">
    <property type="entry name" value="COPPER HOMEOSTASIS PROTEIN CUTC"/>
    <property type="match status" value="1"/>
</dbReference>
<dbReference type="RefSeq" id="WP_132129145.1">
    <property type="nucleotide sequence ID" value="NZ_CP042432.1"/>
</dbReference>
<evidence type="ECO:0000256" key="2">
    <source>
        <dbReference type="HAMAP-Rule" id="MF_00795"/>
    </source>
</evidence>
<dbReference type="HAMAP" id="MF_00795">
    <property type="entry name" value="CutC"/>
    <property type="match status" value="1"/>
</dbReference>
<evidence type="ECO:0000313" key="4">
    <source>
        <dbReference type="Proteomes" id="UP000295807"/>
    </source>
</evidence>
<dbReference type="EMBL" id="SMAD01000005">
    <property type="protein sequence ID" value="TCS87354.1"/>
    <property type="molecule type" value="Genomic_DNA"/>
</dbReference>
<keyword evidence="4" id="KW-1185">Reference proteome</keyword>
<comment type="subcellular location">
    <subcellularLocation>
        <location evidence="2">Cytoplasm</location>
    </subcellularLocation>
</comment>
<dbReference type="OrthoDB" id="9815677at2"/>
<dbReference type="GO" id="GO:0005737">
    <property type="term" value="C:cytoplasm"/>
    <property type="evidence" value="ECO:0007669"/>
    <property type="project" value="UniProtKB-SubCell"/>
</dbReference>
<dbReference type="PANTHER" id="PTHR12598:SF0">
    <property type="entry name" value="COPPER HOMEOSTASIS PROTEIN CUTC HOMOLOG"/>
    <property type="match status" value="1"/>
</dbReference>
<organism evidence="3 4">
    <name type="scientific">Anseongella ginsenosidimutans</name>
    <dbReference type="NCBI Taxonomy" id="496056"/>
    <lineage>
        <taxon>Bacteria</taxon>
        <taxon>Pseudomonadati</taxon>
        <taxon>Bacteroidota</taxon>
        <taxon>Sphingobacteriia</taxon>
        <taxon>Sphingobacteriales</taxon>
        <taxon>Sphingobacteriaceae</taxon>
        <taxon>Anseongella</taxon>
    </lineage>
</organism>
<name>A0A4R3KRP1_9SPHI</name>
<sequence>MRPELEICCYSVDSVRAAACGGADRVELCASPPEGGITPSHATIELAREVRGIKLYVIIRPRGGDFCYSPLEFNIMKRDIEVAGNLGADGVVIGILQPDGHIDKARTRELVELARPMDITFHRAFDMSADPARALQDIYETGIRRVLSSGTRNTVDEGLPVLADLARRAGQGFGIMAGSGVKLHNLEALHRAGIRQFHSSASKTLPSAMQYRNPHIQMGKEGGVDEYAVSVADENLIRDMRRGLDQL</sequence>
<comment type="similarity">
    <text evidence="1 2">Belongs to the CutC family.</text>
</comment>
<proteinExistence type="inferred from homology"/>
<comment type="caution">
    <text evidence="3">The sequence shown here is derived from an EMBL/GenBank/DDBJ whole genome shotgun (WGS) entry which is preliminary data.</text>
</comment>
<dbReference type="Pfam" id="PF03932">
    <property type="entry name" value="CutC"/>
    <property type="match status" value="1"/>
</dbReference>
<gene>
    <name evidence="2" type="primary">cutC</name>
    <name evidence="3" type="ORF">EDD80_105168</name>
</gene>
<evidence type="ECO:0000313" key="3">
    <source>
        <dbReference type="EMBL" id="TCS87354.1"/>
    </source>
</evidence>
<dbReference type="AlphaFoldDB" id="A0A4R3KRP1"/>
<keyword evidence="2" id="KW-0963">Cytoplasm</keyword>
<reference evidence="3 4" key="1">
    <citation type="submission" date="2019-03" db="EMBL/GenBank/DDBJ databases">
        <title>Genomic Encyclopedia of Type Strains, Phase IV (KMG-IV): sequencing the most valuable type-strain genomes for metagenomic binning, comparative biology and taxonomic classification.</title>
        <authorList>
            <person name="Goeker M."/>
        </authorList>
    </citation>
    <scope>NUCLEOTIDE SEQUENCE [LARGE SCALE GENOMIC DNA]</scope>
    <source>
        <strain evidence="3 4">DSM 21100</strain>
    </source>
</reference>
<dbReference type="SUPFAM" id="SSF110395">
    <property type="entry name" value="CutC-like"/>
    <property type="match status" value="1"/>
</dbReference>
<protein>
    <recommendedName>
        <fullName evidence="2">PF03932 family protein CutC</fullName>
    </recommendedName>
</protein>